<dbReference type="Proteomes" id="UP000249633">
    <property type="component" value="Unassembled WGS sequence"/>
</dbReference>
<dbReference type="Gene3D" id="3.60.40.10">
    <property type="entry name" value="PPM-type phosphatase domain"/>
    <property type="match status" value="1"/>
</dbReference>
<evidence type="ECO:0000313" key="2">
    <source>
        <dbReference type="EMBL" id="PZP30682.1"/>
    </source>
</evidence>
<dbReference type="PANTHER" id="PTHR47992">
    <property type="entry name" value="PROTEIN PHOSPHATASE"/>
    <property type="match status" value="1"/>
</dbReference>
<dbReference type="NCBIfam" id="NF033484">
    <property type="entry name" value="Stp1_PP2C_phos"/>
    <property type="match status" value="1"/>
</dbReference>
<dbReference type="SMART" id="SM00331">
    <property type="entry name" value="PP2C_SIG"/>
    <property type="match status" value="1"/>
</dbReference>
<dbReference type="InterPro" id="IPR001932">
    <property type="entry name" value="PPM-type_phosphatase-like_dom"/>
</dbReference>
<dbReference type="EMBL" id="QFOD01000013">
    <property type="protein sequence ID" value="PZP30682.1"/>
    <property type="molecule type" value="Genomic_DNA"/>
</dbReference>
<feature type="domain" description="PPM-type phosphatase" evidence="1">
    <location>
        <begin position="4"/>
        <end position="245"/>
    </location>
</feature>
<dbReference type="Pfam" id="PF13672">
    <property type="entry name" value="PP2C_2"/>
    <property type="match status" value="1"/>
</dbReference>
<dbReference type="GO" id="GO:0004722">
    <property type="term" value="F:protein serine/threonine phosphatase activity"/>
    <property type="evidence" value="ECO:0007669"/>
    <property type="project" value="InterPro"/>
</dbReference>
<dbReference type="CDD" id="cd00143">
    <property type="entry name" value="PP2Cc"/>
    <property type="match status" value="1"/>
</dbReference>
<dbReference type="AlphaFoldDB" id="A0A2W5FI67"/>
<dbReference type="InterPro" id="IPR015655">
    <property type="entry name" value="PP2C"/>
</dbReference>
<reference evidence="2 3" key="1">
    <citation type="submission" date="2017-08" db="EMBL/GenBank/DDBJ databases">
        <title>Infants hospitalized years apart are colonized by the same room-sourced microbial strains.</title>
        <authorList>
            <person name="Brooks B."/>
            <person name="Olm M.R."/>
            <person name="Firek B.A."/>
            <person name="Baker R."/>
            <person name="Thomas B.C."/>
            <person name="Morowitz M.J."/>
            <person name="Banfield J.F."/>
        </authorList>
    </citation>
    <scope>NUCLEOTIDE SEQUENCE [LARGE SCALE GENOMIC DNA]</scope>
    <source>
        <strain evidence="2">S2_012_000_R2_81</strain>
    </source>
</reference>
<dbReference type="SUPFAM" id="SSF81606">
    <property type="entry name" value="PP2C-like"/>
    <property type="match status" value="1"/>
</dbReference>
<evidence type="ECO:0000313" key="3">
    <source>
        <dbReference type="Proteomes" id="UP000249633"/>
    </source>
</evidence>
<dbReference type="PROSITE" id="PS51746">
    <property type="entry name" value="PPM_2"/>
    <property type="match status" value="1"/>
</dbReference>
<accession>A0A2W5FI67</accession>
<evidence type="ECO:0000259" key="1">
    <source>
        <dbReference type="PROSITE" id="PS51746"/>
    </source>
</evidence>
<dbReference type="InterPro" id="IPR036457">
    <property type="entry name" value="PPM-type-like_dom_sf"/>
</dbReference>
<comment type="caution">
    <text evidence="2">The sequence shown here is derived from an EMBL/GenBank/DDBJ whole genome shotgun (WGS) entry which is preliminary data.</text>
</comment>
<dbReference type="SMART" id="SM00332">
    <property type="entry name" value="PP2Cc"/>
    <property type="match status" value="1"/>
</dbReference>
<proteinExistence type="predicted"/>
<gene>
    <name evidence="2" type="ORF">DI603_14240</name>
</gene>
<organism evidence="2 3">
    <name type="scientific">Roseateles depolymerans</name>
    <dbReference type="NCBI Taxonomy" id="76731"/>
    <lineage>
        <taxon>Bacteria</taxon>
        <taxon>Pseudomonadati</taxon>
        <taxon>Pseudomonadota</taxon>
        <taxon>Betaproteobacteria</taxon>
        <taxon>Burkholderiales</taxon>
        <taxon>Sphaerotilaceae</taxon>
        <taxon>Roseateles</taxon>
    </lineage>
</organism>
<sequence>MSLEFFSATDVGRARANNEDSVALDEATGLAVLADGMGGYNAGEVASQMLTSFIATELGRWLRDPGRNARAPEVRRAMDICVDNANRAIFNAANTNPRYAGMGTTLVLGVFRPEGLLLGHVGDSRGYRLREGQLTQITRDHSLLQEQIDAGLLTVEEAALSSNKNLVTRAVGVEDAVLMELHLHEVMPGDLFMFCSDGLSDMLDDSRVAQLLNAHDSLPEAAQALVDAANNNGGRDNIALILVRAQGRPRAEARGWWPFGRRGNT</sequence>
<name>A0A2W5FI67_9BURK</name>
<protein>
    <submittedName>
        <fullName evidence="2">Stp1/IreP family PP2C-type Ser/Thr phosphatase</fullName>
    </submittedName>
</protein>